<evidence type="ECO:0000313" key="8">
    <source>
        <dbReference type="EMBL" id="KAF3767184.1"/>
    </source>
</evidence>
<feature type="transmembrane region" description="Helical" evidence="7">
    <location>
        <begin position="206"/>
        <end position="226"/>
    </location>
</feature>
<evidence type="ECO:0000256" key="7">
    <source>
        <dbReference type="SAM" id="Phobius"/>
    </source>
</evidence>
<feature type="transmembrane region" description="Helical" evidence="7">
    <location>
        <begin position="106"/>
        <end position="129"/>
    </location>
</feature>
<keyword evidence="9" id="KW-1185">Reference proteome</keyword>
<comment type="caution">
    <text evidence="8">The sequence shown here is derived from an EMBL/GenBank/DDBJ whole genome shotgun (WGS) entry which is preliminary data.</text>
</comment>
<sequence length="310" mass="34775">MALDDAHHSSAGLLDAVKAVEEKIESALLWAWDDLPDWRRDNGFIYTGYRPTSNSYRRSLQSLFALHNESVNIWTHLLGSILFTILGVTALYLFETIIIPRYSTASATDVLAFGCFFAGAFSCLGMSATYHALCNHSPEVAKWGNKLDYSGIVFLIMGSYVPALYYGFYCHPRLLEVYLSGISTLGLGCLAVSWVETFRTPAWRPYRALMFVGLGISSFVPVIHGLKMYGWSELDERMGLSWVVLQGALYISGAFLYAIRWPERMFPKTFDIWGSSHQIFHVLILFAAASHLYGMTQAFDFHHGALGARC</sequence>
<keyword evidence="4 7" id="KW-1133">Transmembrane helix</keyword>
<accession>A0A9P4Y578</accession>
<keyword evidence="6" id="KW-0479">Metal-binding</keyword>
<dbReference type="InterPro" id="IPR004254">
    <property type="entry name" value="AdipoR/HlyIII-related"/>
</dbReference>
<evidence type="ECO:0000256" key="4">
    <source>
        <dbReference type="ARBA" id="ARBA00022989"/>
    </source>
</evidence>
<feature type="binding site" evidence="6">
    <location>
        <position position="277"/>
    </location>
    <ligand>
        <name>Zn(2+)</name>
        <dbReference type="ChEBI" id="CHEBI:29105"/>
    </ligand>
</feature>
<feature type="transmembrane region" description="Helical" evidence="7">
    <location>
        <begin position="175"/>
        <end position="194"/>
    </location>
</feature>
<reference evidence="8" key="1">
    <citation type="journal article" date="2020" name="Phytopathology">
        <title>Genome sequence of the chestnut blight fungus Cryphonectria parasitica EP155: A fundamental resource for an archetypical invasive plant pathogen.</title>
        <authorList>
            <person name="Crouch J.A."/>
            <person name="Dawe A."/>
            <person name="Aerts A."/>
            <person name="Barry K."/>
            <person name="Churchill A.C.L."/>
            <person name="Grimwood J."/>
            <person name="Hillman B."/>
            <person name="Milgroom M.G."/>
            <person name="Pangilinan J."/>
            <person name="Smith M."/>
            <person name="Salamov A."/>
            <person name="Schmutz J."/>
            <person name="Yadav J."/>
            <person name="Grigoriev I.V."/>
            <person name="Nuss D."/>
        </authorList>
    </citation>
    <scope>NUCLEOTIDE SEQUENCE</scope>
    <source>
        <strain evidence="8">EP155</strain>
    </source>
</reference>
<feature type="binding site" evidence="6">
    <location>
        <position position="131"/>
    </location>
    <ligand>
        <name>Zn(2+)</name>
        <dbReference type="ChEBI" id="CHEBI:29105"/>
    </ligand>
</feature>
<feature type="transmembrane region" description="Helical" evidence="7">
    <location>
        <begin position="149"/>
        <end position="168"/>
    </location>
</feature>
<dbReference type="RefSeq" id="XP_040778145.1">
    <property type="nucleotide sequence ID" value="XM_040922068.1"/>
</dbReference>
<dbReference type="GO" id="GO:0046872">
    <property type="term" value="F:metal ion binding"/>
    <property type="evidence" value="ECO:0007669"/>
    <property type="project" value="UniProtKB-KW"/>
</dbReference>
<dbReference type="Proteomes" id="UP000803844">
    <property type="component" value="Unassembled WGS sequence"/>
</dbReference>
<feature type="transmembrane region" description="Helical" evidence="7">
    <location>
        <begin position="279"/>
        <end position="299"/>
    </location>
</feature>
<feature type="binding site" evidence="6">
    <location>
        <position position="281"/>
    </location>
    <ligand>
        <name>Zn(2+)</name>
        <dbReference type="ChEBI" id="CHEBI:29105"/>
    </ligand>
</feature>
<evidence type="ECO:0000256" key="6">
    <source>
        <dbReference type="PIRSR" id="PIRSR604254-1"/>
    </source>
</evidence>
<feature type="transmembrane region" description="Helical" evidence="7">
    <location>
        <begin position="238"/>
        <end position="259"/>
    </location>
</feature>
<dbReference type="Pfam" id="PF03006">
    <property type="entry name" value="HlyIII"/>
    <property type="match status" value="1"/>
</dbReference>
<evidence type="ECO:0000256" key="2">
    <source>
        <dbReference type="ARBA" id="ARBA00007018"/>
    </source>
</evidence>
<protein>
    <submittedName>
        <fullName evidence="8">HlyIII-domain-containing protein</fullName>
    </submittedName>
</protein>
<feature type="transmembrane region" description="Helical" evidence="7">
    <location>
        <begin position="73"/>
        <end position="94"/>
    </location>
</feature>
<dbReference type="OrthoDB" id="529367at2759"/>
<keyword evidence="5 7" id="KW-0472">Membrane</keyword>
<name>A0A9P4Y578_CRYP1</name>
<evidence type="ECO:0000256" key="1">
    <source>
        <dbReference type="ARBA" id="ARBA00004141"/>
    </source>
</evidence>
<organism evidence="8 9">
    <name type="scientific">Cryphonectria parasitica (strain ATCC 38755 / EP155)</name>
    <dbReference type="NCBI Taxonomy" id="660469"/>
    <lineage>
        <taxon>Eukaryota</taxon>
        <taxon>Fungi</taxon>
        <taxon>Dikarya</taxon>
        <taxon>Ascomycota</taxon>
        <taxon>Pezizomycotina</taxon>
        <taxon>Sordariomycetes</taxon>
        <taxon>Sordariomycetidae</taxon>
        <taxon>Diaporthales</taxon>
        <taxon>Cryphonectriaceae</taxon>
        <taxon>Cryphonectria-Endothia species complex</taxon>
        <taxon>Cryphonectria</taxon>
    </lineage>
</organism>
<keyword evidence="3 7" id="KW-0812">Transmembrane</keyword>
<gene>
    <name evidence="8" type="ORF">M406DRAFT_345320</name>
</gene>
<dbReference type="EMBL" id="MU032346">
    <property type="protein sequence ID" value="KAF3767184.1"/>
    <property type="molecule type" value="Genomic_DNA"/>
</dbReference>
<dbReference type="AlphaFoldDB" id="A0A9P4Y578"/>
<evidence type="ECO:0000313" key="9">
    <source>
        <dbReference type="Proteomes" id="UP000803844"/>
    </source>
</evidence>
<dbReference type="GO" id="GO:0016020">
    <property type="term" value="C:membrane"/>
    <property type="evidence" value="ECO:0007669"/>
    <property type="project" value="UniProtKB-SubCell"/>
</dbReference>
<dbReference type="PANTHER" id="PTHR20855:SF52">
    <property type="entry name" value="ADIPONECTIN RECEPTOR PROTEIN"/>
    <property type="match status" value="1"/>
</dbReference>
<dbReference type="PANTHER" id="PTHR20855">
    <property type="entry name" value="ADIPOR/PROGESTIN RECEPTOR-RELATED"/>
    <property type="match status" value="1"/>
</dbReference>
<keyword evidence="6" id="KW-0862">Zinc</keyword>
<dbReference type="GeneID" id="63839197"/>
<dbReference type="GO" id="GO:0006882">
    <property type="term" value="P:intracellular zinc ion homeostasis"/>
    <property type="evidence" value="ECO:0007669"/>
    <property type="project" value="TreeGrafter"/>
</dbReference>
<comment type="similarity">
    <text evidence="2">Belongs to the ADIPOR family.</text>
</comment>
<comment type="subcellular location">
    <subcellularLocation>
        <location evidence="1">Membrane</location>
        <topology evidence="1">Multi-pass membrane protein</topology>
    </subcellularLocation>
</comment>
<evidence type="ECO:0000256" key="5">
    <source>
        <dbReference type="ARBA" id="ARBA00023136"/>
    </source>
</evidence>
<evidence type="ECO:0000256" key="3">
    <source>
        <dbReference type="ARBA" id="ARBA00022692"/>
    </source>
</evidence>
<proteinExistence type="inferred from homology"/>
<dbReference type="GO" id="GO:0038023">
    <property type="term" value="F:signaling receptor activity"/>
    <property type="evidence" value="ECO:0007669"/>
    <property type="project" value="TreeGrafter"/>
</dbReference>